<evidence type="ECO:0000313" key="5">
    <source>
        <dbReference type="Proteomes" id="UP001519343"/>
    </source>
</evidence>
<dbReference type="PANTHER" id="PTHR30328:SF54">
    <property type="entry name" value="HTH-TYPE TRANSCRIPTIONAL REPRESSOR SCO4008"/>
    <property type="match status" value="1"/>
</dbReference>
<keyword evidence="1 2" id="KW-0238">DNA-binding</keyword>
<dbReference type="PRINTS" id="PR00455">
    <property type="entry name" value="HTHTETR"/>
</dbReference>
<dbReference type="Gene3D" id="1.10.357.10">
    <property type="entry name" value="Tetracycline Repressor, domain 2"/>
    <property type="match status" value="1"/>
</dbReference>
<dbReference type="Proteomes" id="UP001519343">
    <property type="component" value="Unassembled WGS sequence"/>
</dbReference>
<dbReference type="PANTHER" id="PTHR30328">
    <property type="entry name" value="TRANSCRIPTIONAL REPRESSOR"/>
    <property type="match status" value="1"/>
</dbReference>
<proteinExistence type="predicted"/>
<dbReference type="SUPFAM" id="SSF48498">
    <property type="entry name" value="Tetracyclin repressor-like, C-terminal domain"/>
    <property type="match status" value="1"/>
</dbReference>
<feature type="domain" description="HTH tetR-type" evidence="3">
    <location>
        <begin position="3"/>
        <end position="63"/>
    </location>
</feature>
<organism evidence="4 5">
    <name type="scientific">Ammoniphilus resinae</name>
    <dbReference type="NCBI Taxonomy" id="861532"/>
    <lineage>
        <taxon>Bacteria</taxon>
        <taxon>Bacillati</taxon>
        <taxon>Bacillota</taxon>
        <taxon>Bacilli</taxon>
        <taxon>Bacillales</taxon>
        <taxon>Paenibacillaceae</taxon>
        <taxon>Aneurinibacillus group</taxon>
        <taxon>Ammoniphilus</taxon>
    </lineage>
</organism>
<accession>A0ABS4GV35</accession>
<name>A0ABS4GV35_9BACL</name>
<dbReference type="EMBL" id="JAGGKT010000017">
    <property type="protein sequence ID" value="MBP1934129.1"/>
    <property type="molecule type" value="Genomic_DNA"/>
</dbReference>
<dbReference type="SUPFAM" id="SSF46689">
    <property type="entry name" value="Homeodomain-like"/>
    <property type="match status" value="1"/>
</dbReference>
<dbReference type="RefSeq" id="WP_209812135.1">
    <property type="nucleotide sequence ID" value="NZ_JAGGKT010000017.1"/>
</dbReference>
<dbReference type="InterPro" id="IPR036271">
    <property type="entry name" value="Tet_transcr_reg_TetR-rel_C_sf"/>
</dbReference>
<gene>
    <name evidence="4" type="ORF">J2Z37_004148</name>
</gene>
<reference evidence="4 5" key="1">
    <citation type="submission" date="2021-03" db="EMBL/GenBank/DDBJ databases">
        <title>Genomic Encyclopedia of Type Strains, Phase IV (KMG-IV): sequencing the most valuable type-strain genomes for metagenomic binning, comparative biology and taxonomic classification.</title>
        <authorList>
            <person name="Goeker M."/>
        </authorList>
    </citation>
    <scope>NUCLEOTIDE SEQUENCE [LARGE SCALE GENOMIC DNA]</scope>
    <source>
        <strain evidence="4 5">DSM 24738</strain>
    </source>
</reference>
<feature type="DNA-binding region" description="H-T-H motif" evidence="2">
    <location>
        <begin position="26"/>
        <end position="45"/>
    </location>
</feature>
<dbReference type="InterPro" id="IPR009057">
    <property type="entry name" value="Homeodomain-like_sf"/>
</dbReference>
<dbReference type="InterPro" id="IPR050109">
    <property type="entry name" value="HTH-type_TetR-like_transc_reg"/>
</dbReference>
<dbReference type="Gene3D" id="1.10.10.60">
    <property type="entry name" value="Homeodomain-like"/>
    <property type="match status" value="1"/>
</dbReference>
<dbReference type="Pfam" id="PF00440">
    <property type="entry name" value="TetR_N"/>
    <property type="match status" value="1"/>
</dbReference>
<sequence length="195" mass="22258">MARSTLDAIYYGAIEAFSEKGYNDTSMDYVAEKAGVAKGTLYYNFKGKDELFLYVMKRGAHSLTDVITNVFDQPADPVTKWRNYISTQLAFFEQNRSFFRLIMQNMWGPNLLESVTLHELFHDYFVRMDQELQKAQELGLLSESMDISTLSASIFGMLTIPAIRSIVHDLPIDEEKRVNSITHTVLQSFKGGETI</sequence>
<keyword evidence="5" id="KW-1185">Reference proteome</keyword>
<evidence type="ECO:0000313" key="4">
    <source>
        <dbReference type="EMBL" id="MBP1934129.1"/>
    </source>
</evidence>
<evidence type="ECO:0000259" key="3">
    <source>
        <dbReference type="PROSITE" id="PS50977"/>
    </source>
</evidence>
<dbReference type="InterPro" id="IPR001647">
    <property type="entry name" value="HTH_TetR"/>
</dbReference>
<evidence type="ECO:0000256" key="1">
    <source>
        <dbReference type="ARBA" id="ARBA00023125"/>
    </source>
</evidence>
<comment type="caution">
    <text evidence="4">The sequence shown here is derived from an EMBL/GenBank/DDBJ whole genome shotgun (WGS) entry which is preliminary data.</text>
</comment>
<protein>
    <submittedName>
        <fullName evidence="4">AcrR family transcriptional regulator</fullName>
    </submittedName>
</protein>
<evidence type="ECO:0000256" key="2">
    <source>
        <dbReference type="PROSITE-ProRule" id="PRU00335"/>
    </source>
</evidence>
<dbReference type="PROSITE" id="PS50977">
    <property type="entry name" value="HTH_TETR_2"/>
    <property type="match status" value="1"/>
</dbReference>